<organism evidence="1 2">
    <name type="scientific">Brassica cretica</name>
    <name type="common">Mustard</name>
    <dbReference type="NCBI Taxonomy" id="69181"/>
    <lineage>
        <taxon>Eukaryota</taxon>
        <taxon>Viridiplantae</taxon>
        <taxon>Streptophyta</taxon>
        <taxon>Embryophyta</taxon>
        <taxon>Tracheophyta</taxon>
        <taxon>Spermatophyta</taxon>
        <taxon>Magnoliopsida</taxon>
        <taxon>eudicotyledons</taxon>
        <taxon>Gunneridae</taxon>
        <taxon>Pentapetalae</taxon>
        <taxon>rosids</taxon>
        <taxon>malvids</taxon>
        <taxon>Brassicales</taxon>
        <taxon>Brassicaceae</taxon>
        <taxon>Brassiceae</taxon>
        <taxon>Brassica</taxon>
    </lineage>
</organism>
<dbReference type="EMBL" id="QGKX02001290">
    <property type="protein sequence ID" value="KAF3535889.1"/>
    <property type="molecule type" value="Genomic_DNA"/>
</dbReference>
<dbReference type="AlphaFoldDB" id="A0A8S9PZT8"/>
<sequence length="60" mass="6611">MNLDLRHNRDASWLGRELYTSCTRAVLDASWNGVANGLGFVRIVGFGLGFQSKLAHCICV</sequence>
<reference evidence="1" key="1">
    <citation type="submission" date="2019-12" db="EMBL/GenBank/DDBJ databases">
        <title>Genome sequencing and annotation of Brassica cretica.</title>
        <authorList>
            <person name="Studholme D.J."/>
            <person name="Sarris P."/>
        </authorList>
    </citation>
    <scope>NUCLEOTIDE SEQUENCE</scope>
    <source>
        <strain evidence="1">PFS-109/04</strain>
        <tissue evidence="1">Leaf</tissue>
    </source>
</reference>
<evidence type="ECO:0000313" key="1">
    <source>
        <dbReference type="EMBL" id="KAF3535889.1"/>
    </source>
</evidence>
<comment type="caution">
    <text evidence="1">The sequence shown here is derived from an EMBL/GenBank/DDBJ whole genome shotgun (WGS) entry which is preliminary data.</text>
</comment>
<evidence type="ECO:0000313" key="2">
    <source>
        <dbReference type="Proteomes" id="UP000712600"/>
    </source>
</evidence>
<gene>
    <name evidence="1" type="ORF">F2Q69_00020330</name>
</gene>
<accession>A0A8S9PZT8</accession>
<proteinExistence type="predicted"/>
<name>A0A8S9PZT8_BRACR</name>
<dbReference type="Proteomes" id="UP000712600">
    <property type="component" value="Unassembled WGS sequence"/>
</dbReference>
<protein>
    <submittedName>
        <fullName evidence="1">Uncharacterized protein</fullName>
    </submittedName>
</protein>